<comment type="caution">
    <text evidence="3">The sequence shown here is derived from an EMBL/GenBank/DDBJ whole genome shotgun (WGS) entry which is preliminary data.</text>
</comment>
<dbReference type="Pfam" id="PF00313">
    <property type="entry name" value="CSD"/>
    <property type="match status" value="1"/>
</dbReference>
<dbReference type="AlphaFoldDB" id="A0A843XC75"/>
<proteinExistence type="predicted"/>
<feature type="domain" description="CSD" evidence="2">
    <location>
        <begin position="6"/>
        <end position="72"/>
    </location>
</feature>
<dbReference type="GO" id="GO:0003676">
    <property type="term" value="F:nucleic acid binding"/>
    <property type="evidence" value="ECO:0007669"/>
    <property type="project" value="InterPro"/>
</dbReference>
<dbReference type="PANTHER" id="PTHR46565:SF20">
    <property type="entry name" value="COLD SHOCK DOMAIN-CONTAINING PROTEIN 4"/>
    <property type="match status" value="1"/>
</dbReference>
<evidence type="ECO:0000313" key="3">
    <source>
        <dbReference type="EMBL" id="MQM17004.1"/>
    </source>
</evidence>
<organism evidence="3 4">
    <name type="scientific">Colocasia esculenta</name>
    <name type="common">Wild taro</name>
    <name type="synonym">Arum esculentum</name>
    <dbReference type="NCBI Taxonomy" id="4460"/>
    <lineage>
        <taxon>Eukaryota</taxon>
        <taxon>Viridiplantae</taxon>
        <taxon>Streptophyta</taxon>
        <taxon>Embryophyta</taxon>
        <taxon>Tracheophyta</taxon>
        <taxon>Spermatophyta</taxon>
        <taxon>Magnoliopsida</taxon>
        <taxon>Liliopsida</taxon>
        <taxon>Araceae</taxon>
        <taxon>Aroideae</taxon>
        <taxon>Colocasieae</taxon>
        <taxon>Colocasia</taxon>
    </lineage>
</organism>
<dbReference type="PRINTS" id="PR00050">
    <property type="entry name" value="COLDSHOCK"/>
</dbReference>
<accession>A0A843XC75</accession>
<dbReference type="PROSITE" id="PS00352">
    <property type="entry name" value="CSD_1"/>
    <property type="match status" value="1"/>
</dbReference>
<dbReference type="InterPro" id="IPR011129">
    <property type="entry name" value="CSD"/>
</dbReference>
<protein>
    <recommendedName>
        <fullName evidence="2">CSD domain-containing protein</fullName>
    </recommendedName>
</protein>
<dbReference type="PANTHER" id="PTHR46565">
    <property type="entry name" value="COLD SHOCK DOMAIN PROTEIN 2"/>
    <property type="match status" value="1"/>
</dbReference>
<dbReference type="EMBL" id="NMUH01007289">
    <property type="protein sequence ID" value="MQM17004.1"/>
    <property type="molecule type" value="Genomic_DNA"/>
</dbReference>
<dbReference type="SUPFAM" id="SSF50249">
    <property type="entry name" value="Nucleic acid-binding proteins"/>
    <property type="match status" value="1"/>
</dbReference>
<dbReference type="InterPro" id="IPR002059">
    <property type="entry name" value="CSP_DNA-bd"/>
</dbReference>
<evidence type="ECO:0000256" key="1">
    <source>
        <dbReference type="SAM" id="MobiDB-lite"/>
    </source>
</evidence>
<evidence type="ECO:0000259" key="2">
    <source>
        <dbReference type="PROSITE" id="PS51857"/>
    </source>
</evidence>
<sequence length="204" mass="21752">MAQGRRETGTVTWFSGQKGFGFIKPDAGGEDLFVHQTSIRSEGFRALSEGEAVEFAVEHGDDGRAKAVDVTGPNGAPISSSGVGGGGRGRGGGEKPQGGPCEREGVKLTLPPPIPLSGVIPEIECTSLCNLWHRVPILHVVKLTSRGELQDNLQQAEDFYQWVQCPAGQSGTLLITLLSAHALGEHRLQYNLMQVAPNPLDIFL</sequence>
<feature type="region of interest" description="Disordered" evidence="1">
    <location>
        <begin position="68"/>
        <end position="101"/>
    </location>
</feature>
<dbReference type="SMART" id="SM00357">
    <property type="entry name" value="CSP"/>
    <property type="match status" value="1"/>
</dbReference>
<dbReference type="CDD" id="cd04458">
    <property type="entry name" value="CSP_CDS"/>
    <property type="match status" value="1"/>
</dbReference>
<dbReference type="InterPro" id="IPR012340">
    <property type="entry name" value="NA-bd_OB-fold"/>
</dbReference>
<name>A0A843XC75_COLES</name>
<dbReference type="Gene3D" id="2.40.50.140">
    <property type="entry name" value="Nucleic acid-binding proteins"/>
    <property type="match status" value="1"/>
</dbReference>
<gene>
    <name evidence="3" type="ORF">Taro_049969</name>
</gene>
<dbReference type="InterPro" id="IPR019844">
    <property type="entry name" value="CSD_CS"/>
</dbReference>
<feature type="compositionally biased region" description="Gly residues" evidence="1">
    <location>
        <begin position="82"/>
        <end position="96"/>
    </location>
</feature>
<reference evidence="3" key="1">
    <citation type="submission" date="2017-07" db="EMBL/GenBank/DDBJ databases">
        <title>Taro Niue Genome Assembly and Annotation.</title>
        <authorList>
            <person name="Atibalentja N."/>
            <person name="Keating K."/>
            <person name="Fields C.J."/>
        </authorList>
    </citation>
    <scope>NUCLEOTIDE SEQUENCE</scope>
    <source>
        <strain evidence="3">Niue_2</strain>
        <tissue evidence="3">Leaf</tissue>
    </source>
</reference>
<keyword evidence="4" id="KW-1185">Reference proteome</keyword>
<dbReference type="OrthoDB" id="422005at2759"/>
<dbReference type="Proteomes" id="UP000652761">
    <property type="component" value="Unassembled WGS sequence"/>
</dbReference>
<dbReference type="PROSITE" id="PS51857">
    <property type="entry name" value="CSD_2"/>
    <property type="match status" value="1"/>
</dbReference>
<evidence type="ECO:0000313" key="4">
    <source>
        <dbReference type="Proteomes" id="UP000652761"/>
    </source>
</evidence>